<proteinExistence type="predicted"/>
<name>A0AAN7V8P8_9COLE</name>
<dbReference type="PANTHER" id="PTHR10773">
    <property type="entry name" value="DNA-DIRECTED RNA POLYMERASES I, II, AND III SUBUNIT RPABC2"/>
    <property type="match status" value="1"/>
</dbReference>
<dbReference type="AlphaFoldDB" id="A0AAN7V8P8"/>
<keyword evidence="2" id="KW-1185">Reference proteome</keyword>
<dbReference type="EMBL" id="JAVRBK010000007">
    <property type="protein sequence ID" value="KAK5641006.1"/>
    <property type="molecule type" value="Genomic_DNA"/>
</dbReference>
<gene>
    <name evidence="1" type="ORF">RI129_009553</name>
</gene>
<evidence type="ECO:0000313" key="2">
    <source>
        <dbReference type="Proteomes" id="UP001329430"/>
    </source>
</evidence>
<organism evidence="1 2">
    <name type="scientific">Pyrocoelia pectoralis</name>
    <dbReference type="NCBI Taxonomy" id="417401"/>
    <lineage>
        <taxon>Eukaryota</taxon>
        <taxon>Metazoa</taxon>
        <taxon>Ecdysozoa</taxon>
        <taxon>Arthropoda</taxon>
        <taxon>Hexapoda</taxon>
        <taxon>Insecta</taxon>
        <taxon>Pterygota</taxon>
        <taxon>Neoptera</taxon>
        <taxon>Endopterygota</taxon>
        <taxon>Coleoptera</taxon>
        <taxon>Polyphaga</taxon>
        <taxon>Elateriformia</taxon>
        <taxon>Elateroidea</taxon>
        <taxon>Lampyridae</taxon>
        <taxon>Lampyrinae</taxon>
        <taxon>Pyrocoelia</taxon>
    </lineage>
</organism>
<comment type="caution">
    <text evidence="1">The sequence shown here is derived from an EMBL/GenBank/DDBJ whole genome shotgun (WGS) entry which is preliminary data.</text>
</comment>
<dbReference type="Proteomes" id="UP001329430">
    <property type="component" value="Chromosome 7"/>
</dbReference>
<accession>A0AAN7V8P8</accession>
<dbReference type="PANTHER" id="PTHR10773:SF19">
    <property type="match status" value="1"/>
</dbReference>
<evidence type="ECO:0000313" key="1">
    <source>
        <dbReference type="EMBL" id="KAK5641006.1"/>
    </source>
</evidence>
<reference evidence="1 2" key="1">
    <citation type="journal article" date="2024" name="Insects">
        <title>An Improved Chromosome-Level Genome Assembly of the Firefly Pyrocoelia pectoralis.</title>
        <authorList>
            <person name="Fu X."/>
            <person name="Meyer-Rochow V.B."/>
            <person name="Ballantyne L."/>
            <person name="Zhu X."/>
        </authorList>
    </citation>
    <scope>NUCLEOTIDE SEQUENCE [LARGE SCALE GENOMIC DNA]</scope>
    <source>
        <strain evidence="1">XCY_ONT2</strain>
    </source>
</reference>
<protein>
    <submittedName>
        <fullName evidence="1">Uncharacterized protein</fullName>
    </submittedName>
</protein>
<sequence>MSSSFATFENNDNTGVSETGLTMKNKEKTSTITEWLALIPRVPSHYCRSTSNRTYVESTFLSKSHMYSVFEDWCKENNKKYIPSRITFCKVLDKEKISIHMPRKDLCDTCYEYNAGNLNQEDYNAHRIKKQEARDAKQKAKNEATNNKVVITMDLQSVLLCPKLQVSKIYYSQKLQVHNLQFA</sequence>